<evidence type="ECO:0000313" key="9">
    <source>
        <dbReference type="Proteomes" id="UP001314170"/>
    </source>
</evidence>
<dbReference type="Proteomes" id="UP001314170">
    <property type="component" value="Unassembled WGS sequence"/>
</dbReference>
<sequence length="208" mass="25067">MRGQPSEIEIFPERDACIREKAAEIRTPRFRIEREKKLRKTDLRVFEKQQFKFDGEEPYETERSTENLSSELQKLKDMKIEEFKSMREKYRKSQHISRELQKKKNSKVRAFSPRTASKVEIGRIKAVEDMKKAKLKMKKKAWEKTMEGFTRLENFVMVKSSFDPQKDFRDSMIKIFEEKRISRPEELKELLACYLTIRDDRGFFSYPT</sequence>
<keyword evidence="5 6" id="KW-0539">Nucleus</keyword>
<keyword evidence="3 6" id="KW-0805">Transcription regulation</keyword>
<dbReference type="PROSITE" id="PS51754">
    <property type="entry name" value="OVATE"/>
    <property type="match status" value="1"/>
</dbReference>
<name>A0AAV1RNT2_9ROSI</name>
<evidence type="ECO:0000259" key="7">
    <source>
        <dbReference type="PROSITE" id="PS51754"/>
    </source>
</evidence>
<keyword evidence="9" id="KW-1185">Reference proteome</keyword>
<dbReference type="GO" id="GO:0045892">
    <property type="term" value="P:negative regulation of DNA-templated transcription"/>
    <property type="evidence" value="ECO:0007669"/>
    <property type="project" value="UniProtKB-UniRule"/>
</dbReference>
<proteinExistence type="predicted"/>
<reference evidence="8 9" key="1">
    <citation type="submission" date="2024-01" db="EMBL/GenBank/DDBJ databases">
        <authorList>
            <person name="Waweru B."/>
        </authorList>
    </citation>
    <scope>NUCLEOTIDE SEQUENCE [LARGE SCALE GENOMIC DNA]</scope>
</reference>
<dbReference type="GO" id="GO:0005634">
    <property type="term" value="C:nucleus"/>
    <property type="evidence" value="ECO:0007669"/>
    <property type="project" value="UniProtKB-SubCell"/>
</dbReference>
<evidence type="ECO:0000256" key="4">
    <source>
        <dbReference type="ARBA" id="ARBA00023163"/>
    </source>
</evidence>
<comment type="subcellular location">
    <subcellularLocation>
        <location evidence="1 6">Nucleus</location>
    </subcellularLocation>
</comment>
<comment type="caution">
    <text evidence="8">The sequence shown here is derived from an EMBL/GenBank/DDBJ whole genome shotgun (WGS) entry which is preliminary data.</text>
</comment>
<evidence type="ECO:0000256" key="6">
    <source>
        <dbReference type="RuleBase" id="RU367028"/>
    </source>
</evidence>
<dbReference type="Pfam" id="PF04844">
    <property type="entry name" value="Ovate"/>
    <property type="match status" value="1"/>
</dbReference>
<dbReference type="AlphaFoldDB" id="A0AAV1RNT2"/>
<evidence type="ECO:0000256" key="3">
    <source>
        <dbReference type="ARBA" id="ARBA00023015"/>
    </source>
</evidence>
<accession>A0AAV1RNT2</accession>
<dbReference type="InterPro" id="IPR038933">
    <property type="entry name" value="Ovate"/>
</dbReference>
<evidence type="ECO:0000256" key="2">
    <source>
        <dbReference type="ARBA" id="ARBA00022491"/>
    </source>
</evidence>
<dbReference type="InterPro" id="IPR006458">
    <property type="entry name" value="Ovate_C"/>
</dbReference>
<organism evidence="8 9">
    <name type="scientific">Dovyalis caffra</name>
    <dbReference type="NCBI Taxonomy" id="77055"/>
    <lineage>
        <taxon>Eukaryota</taxon>
        <taxon>Viridiplantae</taxon>
        <taxon>Streptophyta</taxon>
        <taxon>Embryophyta</taxon>
        <taxon>Tracheophyta</taxon>
        <taxon>Spermatophyta</taxon>
        <taxon>Magnoliopsida</taxon>
        <taxon>eudicotyledons</taxon>
        <taxon>Gunneridae</taxon>
        <taxon>Pentapetalae</taxon>
        <taxon>rosids</taxon>
        <taxon>fabids</taxon>
        <taxon>Malpighiales</taxon>
        <taxon>Salicaceae</taxon>
        <taxon>Flacourtieae</taxon>
        <taxon>Dovyalis</taxon>
    </lineage>
</organism>
<evidence type="ECO:0000256" key="5">
    <source>
        <dbReference type="ARBA" id="ARBA00023242"/>
    </source>
</evidence>
<keyword evidence="2 6" id="KW-0678">Repressor</keyword>
<comment type="function">
    <text evidence="6">Transcriptional repressor that regulates multiple aspects of plant growth and development.</text>
</comment>
<evidence type="ECO:0000313" key="8">
    <source>
        <dbReference type="EMBL" id="CAK7338329.1"/>
    </source>
</evidence>
<feature type="domain" description="OVATE" evidence="7">
    <location>
        <begin position="157"/>
        <end position="208"/>
    </location>
</feature>
<dbReference type="EMBL" id="CAWUPB010001116">
    <property type="protein sequence ID" value="CAK7338329.1"/>
    <property type="molecule type" value="Genomic_DNA"/>
</dbReference>
<keyword evidence="4 6" id="KW-0804">Transcription</keyword>
<gene>
    <name evidence="8" type="ORF">DCAF_LOCUS13374</name>
</gene>
<evidence type="ECO:0000256" key="1">
    <source>
        <dbReference type="ARBA" id="ARBA00004123"/>
    </source>
</evidence>
<dbReference type="PANTHER" id="PTHR33057">
    <property type="entry name" value="TRANSCRIPTION REPRESSOR OFP7-RELATED"/>
    <property type="match status" value="1"/>
</dbReference>
<protein>
    <recommendedName>
        <fullName evidence="6">Transcription repressor</fullName>
    </recommendedName>
    <alternativeName>
        <fullName evidence="6">Ovate family protein</fullName>
    </alternativeName>
</protein>
<dbReference type="PANTHER" id="PTHR33057:SF82">
    <property type="entry name" value="TRANSCRIPTION REPRESSOR OFP5"/>
    <property type="match status" value="1"/>
</dbReference>